<dbReference type="InterPro" id="IPR011006">
    <property type="entry name" value="CheY-like_superfamily"/>
</dbReference>
<sequence length="244" mass="28269">MGFRYIIVDSNASAILRMRGILEELQDLECVSMCNSLSELQNNIFKHLPDVVIINVDENQHCPFQIIDGLHQYLDTLPKIVGFSKTTERAYKAIKSGFFDYWVLPLNEFEARRTVFKLKKEESLNPAPTTICLKSYKDYHYLNTDEILYLKADNNATDFFMKDGRKISAYKTLKSFEQKLPDNFMRVHQSYIINSKFVSRINYGKSICTLKNETNGLPFSKSYKEKIDELKALLSKNAINTLSQ</sequence>
<comment type="caution">
    <text evidence="1">Lacks conserved residue(s) required for the propagation of feature annotation.</text>
</comment>
<dbReference type="PANTHER" id="PTHR37299">
    <property type="entry name" value="TRANSCRIPTIONAL REGULATOR-RELATED"/>
    <property type="match status" value="1"/>
</dbReference>
<name>A0ABX1GRI2_9FLAO</name>
<dbReference type="SMART" id="SM00850">
    <property type="entry name" value="LytTR"/>
    <property type="match status" value="1"/>
</dbReference>
<dbReference type="PROSITE" id="PS50110">
    <property type="entry name" value="RESPONSE_REGULATORY"/>
    <property type="match status" value="1"/>
</dbReference>
<dbReference type="RefSeq" id="WP_168552723.1">
    <property type="nucleotide sequence ID" value="NZ_JAAWWL010000002.1"/>
</dbReference>
<dbReference type="Gene3D" id="3.40.50.2300">
    <property type="match status" value="1"/>
</dbReference>
<dbReference type="GO" id="GO:0003677">
    <property type="term" value="F:DNA binding"/>
    <property type="evidence" value="ECO:0007669"/>
    <property type="project" value="UniProtKB-KW"/>
</dbReference>
<evidence type="ECO:0000313" key="5">
    <source>
        <dbReference type="Proteomes" id="UP000718451"/>
    </source>
</evidence>
<dbReference type="Proteomes" id="UP000718451">
    <property type="component" value="Unassembled WGS sequence"/>
</dbReference>
<dbReference type="Gene3D" id="2.40.50.1020">
    <property type="entry name" value="LytTr DNA-binding domain"/>
    <property type="match status" value="1"/>
</dbReference>
<dbReference type="EMBL" id="JAAWWL010000002">
    <property type="protein sequence ID" value="NKI32529.1"/>
    <property type="molecule type" value="Genomic_DNA"/>
</dbReference>
<gene>
    <name evidence="4" type="ORF">HCU67_11290</name>
</gene>
<protein>
    <submittedName>
        <fullName evidence="4">DNA-binding response regulator</fullName>
    </submittedName>
</protein>
<evidence type="ECO:0000259" key="2">
    <source>
        <dbReference type="PROSITE" id="PS50110"/>
    </source>
</evidence>
<organism evidence="4 5">
    <name type="scientific">Croceivirga thetidis</name>
    <dbReference type="NCBI Taxonomy" id="2721623"/>
    <lineage>
        <taxon>Bacteria</taxon>
        <taxon>Pseudomonadati</taxon>
        <taxon>Bacteroidota</taxon>
        <taxon>Flavobacteriia</taxon>
        <taxon>Flavobacteriales</taxon>
        <taxon>Flavobacteriaceae</taxon>
        <taxon>Croceivirga</taxon>
    </lineage>
</organism>
<reference evidence="4 5" key="1">
    <citation type="submission" date="2020-04" db="EMBL/GenBank/DDBJ databases">
        <authorList>
            <person name="Yoon J."/>
        </authorList>
    </citation>
    <scope>NUCLEOTIDE SEQUENCE [LARGE SCALE GENOMIC DNA]</scope>
    <source>
        <strain evidence="4 5">DJ-13</strain>
    </source>
</reference>
<evidence type="ECO:0000256" key="1">
    <source>
        <dbReference type="PROSITE-ProRule" id="PRU00169"/>
    </source>
</evidence>
<dbReference type="InterPro" id="IPR046947">
    <property type="entry name" value="LytR-like"/>
</dbReference>
<comment type="caution">
    <text evidence="4">The sequence shown here is derived from an EMBL/GenBank/DDBJ whole genome shotgun (WGS) entry which is preliminary data.</text>
</comment>
<evidence type="ECO:0000313" key="4">
    <source>
        <dbReference type="EMBL" id="NKI32529.1"/>
    </source>
</evidence>
<keyword evidence="5" id="KW-1185">Reference proteome</keyword>
<dbReference type="InterPro" id="IPR007492">
    <property type="entry name" value="LytTR_DNA-bd_dom"/>
</dbReference>
<feature type="domain" description="HTH LytTR-type" evidence="3">
    <location>
        <begin position="131"/>
        <end position="236"/>
    </location>
</feature>
<keyword evidence="4" id="KW-0238">DNA-binding</keyword>
<dbReference type="Pfam" id="PF04397">
    <property type="entry name" value="LytTR"/>
    <property type="match status" value="1"/>
</dbReference>
<dbReference type="InterPro" id="IPR001789">
    <property type="entry name" value="Sig_transdc_resp-reg_receiver"/>
</dbReference>
<feature type="domain" description="Response regulatory" evidence="2">
    <location>
        <begin position="4"/>
        <end position="119"/>
    </location>
</feature>
<dbReference type="SUPFAM" id="SSF52172">
    <property type="entry name" value="CheY-like"/>
    <property type="match status" value="1"/>
</dbReference>
<dbReference type="PROSITE" id="PS50930">
    <property type="entry name" value="HTH_LYTTR"/>
    <property type="match status" value="1"/>
</dbReference>
<dbReference type="PANTHER" id="PTHR37299:SF1">
    <property type="entry name" value="STAGE 0 SPORULATION PROTEIN A HOMOLOG"/>
    <property type="match status" value="1"/>
</dbReference>
<evidence type="ECO:0000259" key="3">
    <source>
        <dbReference type="PROSITE" id="PS50930"/>
    </source>
</evidence>
<proteinExistence type="predicted"/>
<accession>A0ABX1GRI2</accession>